<reference evidence="2 3" key="1">
    <citation type="submission" date="2024-09" db="EMBL/GenBank/DDBJ databases">
        <title>Chromosome-scale assembly of Riccia sorocarpa.</title>
        <authorList>
            <person name="Paukszto L."/>
        </authorList>
    </citation>
    <scope>NUCLEOTIDE SEQUENCE [LARGE SCALE GENOMIC DNA]</scope>
    <source>
        <strain evidence="2">LP-2024</strain>
        <tissue evidence="2">Aerial parts of the thallus</tissue>
    </source>
</reference>
<feature type="region of interest" description="Disordered" evidence="1">
    <location>
        <begin position="98"/>
        <end position="164"/>
    </location>
</feature>
<keyword evidence="3" id="KW-1185">Reference proteome</keyword>
<proteinExistence type="predicted"/>
<dbReference type="AlphaFoldDB" id="A0ABD3GEC7"/>
<evidence type="ECO:0000313" key="3">
    <source>
        <dbReference type="Proteomes" id="UP001633002"/>
    </source>
</evidence>
<dbReference type="PANTHER" id="PTHR37736:SF1">
    <property type="entry name" value="GLYCINE-RICH PROTEIN"/>
    <property type="match status" value="1"/>
</dbReference>
<dbReference type="PANTHER" id="PTHR37736">
    <property type="entry name" value="GLYCINE-RICH PROTEIN"/>
    <property type="match status" value="1"/>
</dbReference>
<feature type="compositionally biased region" description="Low complexity" evidence="1">
    <location>
        <begin position="518"/>
        <end position="530"/>
    </location>
</feature>
<feature type="compositionally biased region" description="Gly residues" evidence="1">
    <location>
        <begin position="465"/>
        <end position="517"/>
    </location>
</feature>
<protein>
    <submittedName>
        <fullName evidence="2">Uncharacterized protein</fullName>
    </submittedName>
</protein>
<evidence type="ECO:0000256" key="1">
    <source>
        <dbReference type="SAM" id="MobiDB-lite"/>
    </source>
</evidence>
<gene>
    <name evidence="2" type="ORF">R1sor_026884</name>
</gene>
<dbReference type="Proteomes" id="UP001633002">
    <property type="component" value="Unassembled WGS sequence"/>
</dbReference>
<organism evidence="2 3">
    <name type="scientific">Riccia sorocarpa</name>
    <dbReference type="NCBI Taxonomy" id="122646"/>
    <lineage>
        <taxon>Eukaryota</taxon>
        <taxon>Viridiplantae</taxon>
        <taxon>Streptophyta</taxon>
        <taxon>Embryophyta</taxon>
        <taxon>Marchantiophyta</taxon>
        <taxon>Marchantiopsida</taxon>
        <taxon>Marchantiidae</taxon>
        <taxon>Marchantiales</taxon>
        <taxon>Ricciaceae</taxon>
        <taxon>Riccia</taxon>
    </lineage>
</organism>
<sequence>MAGVEGTQADEGYANTGGPKDGPVLTMMSKRLRALRKKFNRILQIEDNKAQGKIINKEQEDVLKTKIAIAALIDEYEKLRQPLLTAVKEEVTEREKELMAASLERQDEEESVGDEVDRDQKASASATNEDEAEKDTAEENAELGATDAVEEVQGNDGEDEKDVERVDLEFQTVTENDPDDGSVPAGLNDAQIEDLLKLLYFAQLFDVRSQGETPSFVWTKHHERSSCLSYDFVTDDATTPLVEGDLDSLSVFGSFLTTRSPNVTISHKEALEKCVEHARAYMEGSDAPVGELGVSYSRLRERLNRILSSEYFTKTPEMQTVSQQTAAAAATAAQQYVTKAPALEPQVMGGVIAEEDEGGVRYYHQDVAVSAQYYQPRAEYLPAVPMVLTNGIPLATSPLVALTNTAPYVPESLGTTADAPQFGSHEEASQATPVVQENTTEQDHAEPVNLQGQGQQHNSPPQGHQQGGPRGGGYHMRGGRQGGYGQGGRGGRGGFPNGRGGRPGRGPGGYQGGGRGGQFYDQGGYYPRNHYGGGGRGGRGGRAGGGNMMYSGHGNVPAQSGPPPPAVATGSS</sequence>
<feature type="region of interest" description="Disordered" evidence="1">
    <location>
        <begin position="1"/>
        <end position="24"/>
    </location>
</feature>
<name>A0ABD3GEC7_9MARC</name>
<dbReference type="EMBL" id="JBJQOH010000008">
    <property type="protein sequence ID" value="KAL3676936.1"/>
    <property type="molecule type" value="Genomic_DNA"/>
</dbReference>
<feature type="compositionally biased region" description="Polar residues" evidence="1">
    <location>
        <begin position="429"/>
        <end position="439"/>
    </location>
</feature>
<comment type="caution">
    <text evidence="2">The sequence shown here is derived from an EMBL/GenBank/DDBJ whole genome shotgun (WGS) entry which is preliminary data.</text>
</comment>
<evidence type="ECO:0000313" key="2">
    <source>
        <dbReference type="EMBL" id="KAL3676936.1"/>
    </source>
</evidence>
<feature type="compositionally biased region" description="Low complexity" evidence="1">
    <location>
        <begin position="451"/>
        <end position="464"/>
    </location>
</feature>
<feature type="compositionally biased region" description="Acidic residues" evidence="1">
    <location>
        <begin position="128"/>
        <end position="141"/>
    </location>
</feature>
<feature type="compositionally biased region" description="Acidic residues" evidence="1">
    <location>
        <begin position="106"/>
        <end position="117"/>
    </location>
</feature>
<accession>A0ABD3GEC7</accession>
<feature type="region of interest" description="Disordered" evidence="1">
    <location>
        <begin position="412"/>
        <end position="572"/>
    </location>
</feature>
<feature type="compositionally biased region" description="Gly residues" evidence="1">
    <location>
        <begin position="531"/>
        <end position="547"/>
    </location>
</feature>